<dbReference type="CDD" id="cd07993">
    <property type="entry name" value="LPLAT_DHAPAT-like"/>
    <property type="match status" value="1"/>
</dbReference>
<comment type="caution">
    <text evidence="8">The sequence shown here is derived from an EMBL/GenBank/DDBJ whole genome shotgun (WGS) entry which is preliminary data.</text>
</comment>
<evidence type="ECO:0000259" key="7">
    <source>
        <dbReference type="SMART" id="SM00563"/>
    </source>
</evidence>
<name>A0A833RVY7_9HYME</name>
<keyword evidence="9" id="KW-1185">Reference proteome</keyword>
<feature type="domain" description="Phospholipid/glycerol acyltransferase" evidence="7">
    <location>
        <begin position="268"/>
        <end position="400"/>
    </location>
</feature>
<sequence>MKNYAIIIINITLVGIIFKQYLYDNTVYSMLDTVSTRLQEVYARWNRRTEVKRNPESDTTPFSIKELRQFGQQMYKRRMRDKEQARKVREDSLFEIKESEPFTLSIREKSLLLHYCCKNCTPSSRNSLVSTISKQYSPLGTNILLMESRRSLVSRIFPRAISTCSFKEHDYSKLRKTILESERLKEAIKLVACEIIKDEGCSETIALEKAEIRAKTILQQMESKPNNFFIKIVAWIVYIMLPCFMQSVVVLPSQIEMLVKANETGLPVILLPLHRSHMDYCIISFLHVIYGIKCPLIAAGDNLKMPFFGKLLQGLGAFFIKRRIDPVIGRRDILYRAVLQTYILKKLEEGHIIEFFIEGTRTRTGKPCMPKGGILSVVLNAYMEGIIEDALIVPVVPNYEHIIDGNFVKEQLGEPKKNETFISTMKAIFSTLLTNHGIMKVDFCQPFSLKEMLNSFQNQSKLNGIKISSVEKPLKSTISSSSLHGTDVVVEEYRQLVNSLARHVVYDCSNAIPVMSTNVVAFILLYIHRDGCTMDELIETFDLMRQELESRNKNIAFCGESIDIINHALDILGPGLIKLQNQKITESADGQPIQSNFVTVIRPVSSLPNVIELSYYSNTMVTCFAIDSIVVTALYAELQSKINGPVAIAQNNITVSQDLLIKKSLKLCDIFKYEFIFCKPCQDLECVIVDTIVNLSHKELIILQEECYLEEELWSRRYAKNFDDSSDEEYHNKNKAKNIQYKLNLAPEIIKHMEFFHVMLQPLVDVYTFSAFSLRKLIGQSLIEKDLIREIFNEIKANIDHDESLSVESIKNSLKLFEKWNVLECHPEENIKIFYLKDEYDTESAIMKLYDTIAAFRWTENMQYIYTYHEV</sequence>
<keyword evidence="6" id="KW-0812">Transmembrane</keyword>
<feature type="transmembrane region" description="Helical" evidence="6">
    <location>
        <begin position="228"/>
        <end position="251"/>
    </location>
</feature>
<keyword evidence="5" id="KW-0012">Acyltransferase</keyword>
<keyword evidence="3" id="KW-0808">Transferase</keyword>
<accession>A0A833RVY7</accession>
<evidence type="ECO:0000256" key="6">
    <source>
        <dbReference type="SAM" id="Phobius"/>
    </source>
</evidence>
<dbReference type="GO" id="GO:0031966">
    <property type="term" value="C:mitochondrial membrane"/>
    <property type="evidence" value="ECO:0007669"/>
    <property type="project" value="TreeGrafter"/>
</dbReference>
<dbReference type="InterPro" id="IPR022284">
    <property type="entry name" value="GPAT/DHAPAT"/>
</dbReference>
<evidence type="ECO:0000256" key="5">
    <source>
        <dbReference type="ARBA" id="ARBA00023315"/>
    </source>
</evidence>
<keyword evidence="6" id="KW-1133">Transmembrane helix</keyword>
<feature type="transmembrane region" description="Helical" evidence="6">
    <location>
        <begin position="6"/>
        <end position="23"/>
    </location>
</feature>
<comment type="subcellular location">
    <subcellularLocation>
        <location evidence="1">Membrane</location>
    </subcellularLocation>
</comment>
<dbReference type="GO" id="GO:0004366">
    <property type="term" value="F:glycerol-3-phosphate O-acyltransferase activity"/>
    <property type="evidence" value="ECO:0007669"/>
    <property type="project" value="TreeGrafter"/>
</dbReference>
<dbReference type="InterPro" id="IPR045520">
    <property type="entry name" value="GPAT/DHAPAT_C"/>
</dbReference>
<dbReference type="GO" id="GO:0006631">
    <property type="term" value="P:fatty acid metabolic process"/>
    <property type="evidence" value="ECO:0007669"/>
    <property type="project" value="TreeGrafter"/>
</dbReference>
<dbReference type="Pfam" id="PF19277">
    <property type="entry name" value="GPAT_C"/>
    <property type="match status" value="1"/>
</dbReference>
<evidence type="ECO:0000256" key="1">
    <source>
        <dbReference type="ARBA" id="ARBA00004370"/>
    </source>
</evidence>
<dbReference type="Pfam" id="PF01553">
    <property type="entry name" value="Acyltransferase"/>
    <property type="match status" value="1"/>
</dbReference>
<dbReference type="GO" id="GO:0019432">
    <property type="term" value="P:triglyceride biosynthetic process"/>
    <property type="evidence" value="ECO:0007669"/>
    <property type="project" value="TreeGrafter"/>
</dbReference>
<dbReference type="InterPro" id="IPR002123">
    <property type="entry name" value="Plipid/glycerol_acylTrfase"/>
</dbReference>
<dbReference type="GO" id="GO:0006072">
    <property type="term" value="P:glycerol-3-phosphate metabolic process"/>
    <property type="evidence" value="ECO:0007669"/>
    <property type="project" value="TreeGrafter"/>
</dbReference>
<evidence type="ECO:0000313" key="9">
    <source>
        <dbReference type="Proteomes" id="UP000655588"/>
    </source>
</evidence>
<proteinExistence type="inferred from homology"/>
<evidence type="ECO:0000256" key="4">
    <source>
        <dbReference type="ARBA" id="ARBA00023136"/>
    </source>
</evidence>
<evidence type="ECO:0000256" key="2">
    <source>
        <dbReference type="ARBA" id="ARBA00007937"/>
    </source>
</evidence>
<keyword evidence="4 6" id="KW-0472">Membrane</keyword>
<dbReference type="SUPFAM" id="SSF69593">
    <property type="entry name" value="Glycerol-3-phosphate (1)-acyltransferase"/>
    <property type="match status" value="1"/>
</dbReference>
<dbReference type="EMBL" id="WNWW01000475">
    <property type="protein sequence ID" value="KAF3424381.1"/>
    <property type="molecule type" value="Genomic_DNA"/>
</dbReference>
<evidence type="ECO:0000256" key="3">
    <source>
        <dbReference type="ARBA" id="ARBA00022679"/>
    </source>
</evidence>
<protein>
    <recommendedName>
        <fullName evidence="7">Phospholipid/glycerol acyltransferase domain-containing protein</fullName>
    </recommendedName>
</protein>
<dbReference type="AlphaFoldDB" id="A0A833RVY7"/>
<reference evidence="8" key="1">
    <citation type="submission" date="2019-11" db="EMBL/GenBank/DDBJ databases">
        <title>The nuclear and mitochondrial genomes of Frieseomelitta varia - a highly eusocial stingless bee (Meliponini) with a permanently sterile worker caste.</title>
        <authorList>
            <person name="Freitas F.C.P."/>
            <person name="Lourenco A.P."/>
            <person name="Nunes F.M.F."/>
            <person name="Paschoal A.R."/>
            <person name="Abreu F.C.P."/>
            <person name="Barbin F.O."/>
            <person name="Bataglia L."/>
            <person name="Cardoso-Junior C.A.M."/>
            <person name="Cervoni M.S."/>
            <person name="Silva S.R."/>
            <person name="Dalarmi F."/>
            <person name="Del Lama M.A."/>
            <person name="Depintor T.S."/>
            <person name="Ferreira K.M."/>
            <person name="Goria P.S."/>
            <person name="Jaskot M.C."/>
            <person name="Lago D.C."/>
            <person name="Luna-Lucena D."/>
            <person name="Moda L.M."/>
            <person name="Nascimento L."/>
            <person name="Pedrino M."/>
            <person name="Rabico F.O."/>
            <person name="Sanches F.C."/>
            <person name="Santos D.E."/>
            <person name="Santos C.G."/>
            <person name="Vieira J."/>
            <person name="Lopes T.F."/>
            <person name="Barchuk A.R."/>
            <person name="Hartfelder K."/>
            <person name="Simoes Z.L.P."/>
            <person name="Bitondi M.M.G."/>
            <person name="Pinheiro D.G."/>
        </authorList>
    </citation>
    <scope>NUCLEOTIDE SEQUENCE</scope>
    <source>
        <strain evidence="8">USP_RPSP 00005682</strain>
        <tissue evidence="8">Whole individual</tissue>
    </source>
</reference>
<dbReference type="PANTHER" id="PTHR12563">
    <property type="entry name" value="GLYCEROL-3-PHOSPHATE ACYLTRANSFERASE"/>
    <property type="match status" value="1"/>
</dbReference>
<dbReference type="SMART" id="SM00563">
    <property type="entry name" value="PlsC"/>
    <property type="match status" value="1"/>
</dbReference>
<dbReference type="GO" id="GO:0008654">
    <property type="term" value="P:phospholipid biosynthetic process"/>
    <property type="evidence" value="ECO:0007669"/>
    <property type="project" value="TreeGrafter"/>
</dbReference>
<evidence type="ECO:0000313" key="8">
    <source>
        <dbReference type="EMBL" id="KAF3424381.1"/>
    </source>
</evidence>
<organism evidence="8 9">
    <name type="scientific">Frieseomelitta varia</name>
    <dbReference type="NCBI Taxonomy" id="561572"/>
    <lineage>
        <taxon>Eukaryota</taxon>
        <taxon>Metazoa</taxon>
        <taxon>Ecdysozoa</taxon>
        <taxon>Arthropoda</taxon>
        <taxon>Hexapoda</taxon>
        <taxon>Insecta</taxon>
        <taxon>Pterygota</taxon>
        <taxon>Neoptera</taxon>
        <taxon>Endopterygota</taxon>
        <taxon>Hymenoptera</taxon>
        <taxon>Apocrita</taxon>
        <taxon>Aculeata</taxon>
        <taxon>Apoidea</taxon>
        <taxon>Anthophila</taxon>
        <taxon>Apidae</taxon>
        <taxon>Frieseomelitta</taxon>
    </lineage>
</organism>
<dbReference type="PANTHER" id="PTHR12563:SF23">
    <property type="entry name" value="BCDNA.GH07066"/>
    <property type="match status" value="1"/>
</dbReference>
<gene>
    <name evidence="8" type="ORF">E2986_02215</name>
</gene>
<dbReference type="InterPro" id="IPR041728">
    <property type="entry name" value="GPAT/DHAPAT_LPLAT"/>
</dbReference>
<comment type="similarity">
    <text evidence="2">Belongs to the GPAT/DAPAT family.</text>
</comment>
<dbReference type="Proteomes" id="UP000655588">
    <property type="component" value="Unassembled WGS sequence"/>
</dbReference>